<protein>
    <submittedName>
        <fullName evidence="2">Uncharacterized protein</fullName>
    </submittedName>
</protein>
<reference evidence="2" key="1">
    <citation type="journal article" date="2021" name="Front. Plant Sci.">
        <title>Chromosome-Scale Genome Assembly for Chinese Sour Jujube and Insights Into Its Genome Evolution and Domestication Signature.</title>
        <authorList>
            <person name="Shen L.-Y."/>
            <person name="Luo H."/>
            <person name="Wang X.-L."/>
            <person name="Wang X.-M."/>
            <person name="Qiu X.-J."/>
            <person name="Liu H."/>
            <person name="Zhou S.-S."/>
            <person name="Jia K.-H."/>
            <person name="Nie S."/>
            <person name="Bao Y.-T."/>
            <person name="Zhang R.-G."/>
            <person name="Yun Q.-Z."/>
            <person name="Chai Y.-H."/>
            <person name="Lu J.-Y."/>
            <person name="Li Y."/>
            <person name="Zhao S.-W."/>
            <person name="Mao J.-F."/>
            <person name="Jia S.-G."/>
            <person name="Mao Y.-M."/>
        </authorList>
    </citation>
    <scope>NUCLEOTIDE SEQUENCE</scope>
    <source>
        <strain evidence="2">AT0</strain>
        <tissue evidence="2">Leaf</tissue>
    </source>
</reference>
<comment type="caution">
    <text evidence="2">The sequence shown here is derived from an EMBL/GenBank/DDBJ whole genome shotgun (WGS) entry which is preliminary data.</text>
</comment>
<dbReference type="Proteomes" id="UP000813462">
    <property type="component" value="Unassembled WGS sequence"/>
</dbReference>
<dbReference type="EMBL" id="JAEACU010000008">
    <property type="protein sequence ID" value="KAH7519184.1"/>
    <property type="molecule type" value="Genomic_DNA"/>
</dbReference>
<accession>A0A978UW18</accession>
<dbReference type="AlphaFoldDB" id="A0A978UW18"/>
<proteinExistence type="predicted"/>
<sequence length="168" mass="18726">MESNVSSEGYRFQFFLVLGPDPWPPLQFMTTANAIRIGNLFHEVLQCEQSSRTNMVGMKYMRIRVELDVRKPIVTGFIQKAGCTLPSTQNHTTNGDLYGPWLRAEADSHTAIYGGSVLRRIELPQGDFSDTFLGDTNIDPKNAEAMDDEMAKGVTHTNAPQGDDEEPT</sequence>
<evidence type="ECO:0000256" key="1">
    <source>
        <dbReference type="SAM" id="MobiDB-lite"/>
    </source>
</evidence>
<feature type="region of interest" description="Disordered" evidence="1">
    <location>
        <begin position="139"/>
        <end position="168"/>
    </location>
</feature>
<name>A0A978UW18_ZIZJJ</name>
<evidence type="ECO:0000313" key="2">
    <source>
        <dbReference type="EMBL" id="KAH7519184.1"/>
    </source>
</evidence>
<organism evidence="2 3">
    <name type="scientific">Ziziphus jujuba var. spinosa</name>
    <dbReference type="NCBI Taxonomy" id="714518"/>
    <lineage>
        <taxon>Eukaryota</taxon>
        <taxon>Viridiplantae</taxon>
        <taxon>Streptophyta</taxon>
        <taxon>Embryophyta</taxon>
        <taxon>Tracheophyta</taxon>
        <taxon>Spermatophyta</taxon>
        <taxon>Magnoliopsida</taxon>
        <taxon>eudicotyledons</taxon>
        <taxon>Gunneridae</taxon>
        <taxon>Pentapetalae</taxon>
        <taxon>rosids</taxon>
        <taxon>fabids</taxon>
        <taxon>Rosales</taxon>
        <taxon>Rhamnaceae</taxon>
        <taxon>Paliureae</taxon>
        <taxon>Ziziphus</taxon>
    </lineage>
</organism>
<gene>
    <name evidence="2" type="ORF">FEM48_Zijuj08G0008700</name>
</gene>
<evidence type="ECO:0000313" key="3">
    <source>
        <dbReference type="Proteomes" id="UP000813462"/>
    </source>
</evidence>